<feature type="domain" description="PAC" evidence="2">
    <location>
        <begin position="82"/>
        <end position="134"/>
    </location>
</feature>
<dbReference type="Gene3D" id="3.30.70.270">
    <property type="match status" value="1"/>
</dbReference>
<evidence type="ECO:0000259" key="2">
    <source>
        <dbReference type="PROSITE" id="PS50113"/>
    </source>
</evidence>
<gene>
    <name evidence="4" type="ORF">SSCH_810018</name>
</gene>
<protein>
    <submittedName>
        <fullName evidence="4">Putative PAS/PAC sensor protein</fullName>
    </submittedName>
</protein>
<dbReference type="InterPro" id="IPR029787">
    <property type="entry name" value="Nucleotide_cyclase"/>
</dbReference>
<sequence>MGLIQNKLNEKDYKGLVDNASYLIQCVDSDGKFIYVNKTWKEKLGYANEDIGNLFLWDIIHSQSKEHCQKVFQQVISGGEIDAVEAVFQTKNGKALYVEGSANCRFDDAGNFVSTRGIFRDITDRKQMEEKLQESEKNFRVFFETMNDLIFVNDEQGKIVFINSAVTKILGYTLEELNNIHLLEVYPKSERKEAEQIFEEIFAGKRDTCPLPLATKSGRFLPVETRIWRGKWDGEDCIFSVSKDLSTEQEALQKFNRLFVSNPALMAVSMMPEGVITEVNDIFLEKIGYSRDEITGKTAEELNLFYFHKQEKKKEFAEELQKTGKVRDFELKIKTKNGQMLNGLYSGEIIESQGKEYFLAVIMDITKRKQAEEKIEYLSFHDDLTGLYNRRFIKEEIERLDTKRNLPFTIMVLDVNGLKLTNDAFGHEMGDRLLKKSGRYHEKSMQG</sequence>
<keyword evidence="5" id="KW-1185">Reference proteome</keyword>
<dbReference type="InterPro" id="IPR000700">
    <property type="entry name" value="PAS-assoc_C"/>
</dbReference>
<evidence type="ECO:0000313" key="5">
    <source>
        <dbReference type="Proteomes" id="UP000046155"/>
    </source>
</evidence>
<dbReference type="CDD" id="cd00130">
    <property type="entry name" value="PAS"/>
    <property type="match status" value="3"/>
</dbReference>
<dbReference type="SMART" id="SM00091">
    <property type="entry name" value="PAS"/>
    <property type="match status" value="3"/>
</dbReference>
<dbReference type="Proteomes" id="UP000046155">
    <property type="component" value="Unassembled WGS sequence"/>
</dbReference>
<feature type="domain" description="PAC" evidence="2">
    <location>
        <begin position="327"/>
        <end position="377"/>
    </location>
</feature>
<dbReference type="SUPFAM" id="SSF55073">
    <property type="entry name" value="Nucleotide cyclase"/>
    <property type="match status" value="1"/>
</dbReference>
<dbReference type="InterPro" id="IPR013767">
    <property type="entry name" value="PAS_fold"/>
</dbReference>
<reference evidence="5" key="1">
    <citation type="submission" date="2015-01" db="EMBL/GenBank/DDBJ databases">
        <authorList>
            <person name="Manzoor Shahid"/>
            <person name="Zubair Saima"/>
        </authorList>
    </citation>
    <scope>NUCLEOTIDE SEQUENCE [LARGE SCALE GENOMIC DNA]</scope>
    <source>
        <strain evidence="5">Sp3</strain>
    </source>
</reference>
<evidence type="ECO:0000313" key="4">
    <source>
        <dbReference type="EMBL" id="CEO90345.1"/>
    </source>
</evidence>
<dbReference type="InterPro" id="IPR035965">
    <property type="entry name" value="PAS-like_dom_sf"/>
</dbReference>
<dbReference type="InterPro" id="IPR043128">
    <property type="entry name" value="Rev_trsase/Diguanyl_cyclase"/>
</dbReference>
<evidence type="ECO:0000259" key="1">
    <source>
        <dbReference type="PROSITE" id="PS50112"/>
    </source>
</evidence>
<dbReference type="AlphaFoldDB" id="A0A0B7MJY6"/>
<dbReference type="InterPro" id="IPR001610">
    <property type="entry name" value="PAC"/>
</dbReference>
<feature type="domain" description="PAS" evidence="1">
    <location>
        <begin position="135"/>
        <end position="205"/>
    </location>
</feature>
<dbReference type="PROSITE" id="PS50887">
    <property type="entry name" value="GGDEF"/>
    <property type="match status" value="1"/>
</dbReference>
<feature type="domain" description="PAS" evidence="1">
    <location>
        <begin position="9"/>
        <end position="79"/>
    </location>
</feature>
<dbReference type="SUPFAM" id="SSF55785">
    <property type="entry name" value="PYP-like sensor domain (PAS domain)"/>
    <property type="match status" value="3"/>
</dbReference>
<dbReference type="InterPro" id="IPR000014">
    <property type="entry name" value="PAS"/>
</dbReference>
<dbReference type="Pfam" id="PF00990">
    <property type="entry name" value="GGDEF"/>
    <property type="match status" value="1"/>
</dbReference>
<dbReference type="PANTHER" id="PTHR44757:SF2">
    <property type="entry name" value="BIOFILM ARCHITECTURE MAINTENANCE PROTEIN MBAA"/>
    <property type="match status" value="1"/>
</dbReference>
<feature type="domain" description="PAS" evidence="1">
    <location>
        <begin position="273"/>
        <end position="327"/>
    </location>
</feature>
<dbReference type="InterPro" id="IPR000160">
    <property type="entry name" value="GGDEF_dom"/>
</dbReference>
<dbReference type="EMBL" id="CDRZ01000282">
    <property type="protein sequence ID" value="CEO90345.1"/>
    <property type="molecule type" value="Genomic_DNA"/>
</dbReference>
<dbReference type="PROSITE" id="PS50113">
    <property type="entry name" value="PAC"/>
    <property type="match status" value="2"/>
</dbReference>
<accession>A0A0B7MJY6</accession>
<organism evidence="4 5">
    <name type="scientific">Syntrophaceticus schinkii</name>
    <dbReference type="NCBI Taxonomy" id="499207"/>
    <lineage>
        <taxon>Bacteria</taxon>
        <taxon>Bacillati</taxon>
        <taxon>Bacillota</taxon>
        <taxon>Clostridia</taxon>
        <taxon>Thermoanaerobacterales</taxon>
        <taxon>Thermoanaerobacterales Family III. Incertae Sedis</taxon>
        <taxon>Syntrophaceticus</taxon>
    </lineage>
</organism>
<dbReference type="GO" id="GO:0006355">
    <property type="term" value="P:regulation of DNA-templated transcription"/>
    <property type="evidence" value="ECO:0007669"/>
    <property type="project" value="InterPro"/>
</dbReference>
<dbReference type="SMART" id="SM00086">
    <property type="entry name" value="PAC"/>
    <property type="match status" value="2"/>
</dbReference>
<dbReference type="PROSITE" id="PS50112">
    <property type="entry name" value="PAS"/>
    <property type="match status" value="3"/>
</dbReference>
<proteinExistence type="predicted"/>
<dbReference type="InterPro" id="IPR052155">
    <property type="entry name" value="Biofilm_reg_signaling"/>
</dbReference>
<feature type="domain" description="GGDEF" evidence="3">
    <location>
        <begin position="406"/>
        <end position="447"/>
    </location>
</feature>
<name>A0A0B7MJY6_9FIRM</name>
<dbReference type="Pfam" id="PF13426">
    <property type="entry name" value="PAS_9"/>
    <property type="match status" value="2"/>
</dbReference>
<dbReference type="Gene3D" id="3.30.450.20">
    <property type="entry name" value="PAS domain"/>
    <property type="match status" value="3"/>
</dbReference>
<dbReference type="Pfam" id="PF00989">
    <property type="entry name" value="PAS"/>
    <property type="match status" value="1"/>
</dbReference>
<dbReference type="NCBIfam" id="TIGR00229">
    <property type="entry name" value="sensory_box"/>
    <property type="match status" value="3"/>
</dbReference>
<dbReference type="PANTHER" id="PTHR44757">
    <property type="entry name" value="DIGUANYLATE CYCLASE DGCP"/>
    <property type="match status" value="1"/>
</dbReference>
<evidence type="ECO:0000259" key="3">
    <source>
        <dbReference type="PROSITE" id="PS50887"/>
    </source>
</evidence>
<dbReference type="NCBIfam" id="TIGR00254">
    <property type="entry name" value="GGDEF"/>
    <property type="match status" value="1"/>
</dbReference>